<dbReference type="RefSeq" id="WP_089792490.1">
    <property type="nucleotide sequence ID" value="NZ_FPBP01000001.1"/>
</dbReference>
<reference evidence="2" key="1">
    <citation type="submission" date="2016-10" db="EMBL/GenBank/DDBJ databases">
        <authorList>
            <person name="Varghese N."/>
            <person name="Submissions S."/>
        </authorList>
    </citation>
    <scope>NUCLEOTIDE SEQUENCE [LARGE SCALE GENOMIC DNA]</scope>
    <source>
        <strain evidence="2">CGMCC 1.6981</strain>
    </source>
</reference>
<dbReference type="STRING" id="463301.SAMN04487955_101470"/>
<dbReference type="Pfam" id="PF13591">
    <property type="entry name" value="MerR_2"/>
    <property type="match status" value="1"/>
</dbReference>
<organism evidence="1 2">
    <name type="scientific">Halomonas korlensis</name>
    <dbReference type="NCBI Taxonomy" id="463301"/>
    <lineage>
        <taxon>Bacteria</taxon>
        <taxon>Pseudomonadati</taxon>
        <taxon>Pseudomonadota</taxon>
        <taxon>Gammaproteobacteria</taxon>
        <taxon>Oceanospirillales</taxon>
        <taxon>Halomonadaceae</taxon>
        <taxon>Halomonas</taxon>
    </lineage>
</organism>
<sequence>MTRQHIVSGELIDEVTLTLEDLARACSVDTDWVIERIESGLLADGSPYVASWRFTSHDLTRARRMCQLERDFEAAPELAALAADLIEENQRLRERLRAAGLVDDPAPPER</sequence>
<dbReference type="Proteomes" id="UP000198693">
    <property type="component" value="Unassembled WGS sequence"/>
</dbReference>
<protein>
    <submittedName>
        <fullName evidence="1">Chaperone modulatory protein CbpM</fullName>
    </submittedName>
</protein>
<evidence type="ECO:0000313" key="1">
    <source>
        <dbReference type="EMBL" id="SFU35296.1"/>
    </source>
</evidence>
<dbReference type="AlphaFoldDB" id="A0A1I7FGU9"/>
<accession>A0A1I7FGU9</accession>
<name>A0A1I7FGU9_9GAMM</name>
<dbReference type="OrthoDB" id="9799091at2"/>
<evidence type="ECO:0000313" key="2">
    <source>
        <dbReference type="Proteomes" id="UP000198693"/>
    </source>
</evidence>
<dbReference type="Gene3D" id="1.10.1660.10">
    <property type="match status" value="1"/>
</dbReference>
<keyword evidence="2" id="KW-1185">Reference proteome</keyword>
<gene>
    <name evidence="1" type="ORF">SAMN04487955_101470</name>
</gene>
<dbReference type="EMBL" id="FPBP01000001">
    <property type="protein sequence ID" value="SFU35296.1"/>
    <property type="molecule type" value="Genomic_DNA"/>
</dbReference>
<proteinExistence type="predicted"/>